<feature type="transmembrane region" description="Helical" evidence="8">
    <location>
        <begin position="138"/>
        <end position="155"/>
    </location>
</feature>
<keyword evidence="3" id="KW-0813">Transport</keyword>
<feature type="transmembrane region" description="Helical" evidence="8">
    <location>
        <begin position="224"/>
        <end position="242"/>
    </location>
</feature>
<dbReference type="PANTHER" id="PTHR22911:SF137">
    <property type="entry name" value="SOLUTE CARRIER FAMILY 35 MEMBER G2-RELATED"/>
    <property type="match status" value="1"/>
</dbReference>
<dbReference type="PANTHER" id="PTHR22911">
    <property type="entry name" value="ACYL-MALONYL CONDENSING ENZYME-RELATED"/>
    <property type="match status" value="1"/>
</dbReference>
<protein>
    <submittedName>
        <fullName evidence="10">EamA family transporter RarD</fullName>
    </submittedName>
</protein>
<comment type="similarity">
    <text evidence="2">Belongs to the EamA transporter family.</text>
</comment>
<dbReference type="EMBL" id="JAOCZP010000003">
    <property type="protein sequence ID" value="MCT7375963.1"/>
    <property type="molecule type" value="Genomic_DNA"/>
</dbReference>
<feature type="transmembrane region" description="Helical" evidence="8">
    <location>
        <begin position="189"/>
        <end position="209"/>
    </location>
</feature>
<feature type="transmembrane region" description="Helical" evidence="8">
    <location>
        <begin position="114"/>
        <end position="131"/>
    </location>
</feature>
<dbReference type="SUPFAM" id="SSF103481">
    <property type="entry name" value="Multidrug resistance efflux transporter EmrE"/>
    <property type="match status" value="2"/>
</dbReference>
<dbReference type="InterPro" id="IPR000620">
    <property type="entry name" value="EamA_dom"/>
</dbReference>
<evidence type="ECO:0000256" key="7">
    <source>
        <dbReference type="ARBA" id="ARBA00023136"/>
    </source>
</evidence>
<dbReference type="InterPro" id="IPR004626">
    <property type="entry name" value="RarD"/>
</dbReference>
<keyword evidence="6 8" id="KW-1133">Transmembrane helix</keyword>
<dbReference type="RefSeq" id="WP_260903317.1">
    <property type="nucleotide sequence ID" value="NZ_JAOCZP010000003.1"/>
</dbReference>
<keyword evidence="11" id="KW-1185">Reference proteome</keyword>
<dbReference type="Pfam" id="PF00892">
    <property type="entry name" value="EamA"/>
    <property type="match status" value="1"/>
</dbReference>
<keyword evidence="4" id="KW-1003">Cell membrane</keyword>
<dbReference type="InterPro" id="IPR037185">
    <property type="entry name" value="EmrE-like"/>
</dbReference>
<reference evidence="10 11" key="1">
    <citation type="submission" date="2022-09" db="EMBL/GenBank/DDBJ databases">
        <title>Chelativorans salina sp. nov., a novel slightly halophilic bacterium isolated from a saline lake sediment enrichment.</title>
        <authorList>
            <person name="Gao L."/>
            <person name="Fang B.-Z."/>
            <person name="Li W.-J."/>
        </authorList>
    </citation>
    <scope>NUCLEOTIDE SEQUENCE [LARGE SCALE GENOMIC DNA]</scope>
    <source>
        <strain evidence="10 11">EGI FJ00035</strain>
    </source>
</reference>
<evidence type="ECO:0000256" key="3">
    <source>
        <dbReference type="ARBA" id="ARBA00022448"/>
    </source>
</evidence>
<evidence type="ECO:0000259" key="9">
    <source>
        <dbReference type="Pfam" id="PF00892"/>
    </source>
</evidence>
<feature type="transmembrane region" description="Helical" evidence="8">
    <location>
        <begin position="53"/>
        <end position="71"/>
    </location>
</feature>
<keyword evidence="5 8" id="KW-0812">Transmembrane</keyword>
<evidence type="ECO:0000256" key="2">
    <source>
        <dbReference type="ARBA" id="ARBA00007362"/>
    </source>
</evidence>
<feature type="transmembrane region" description="Helical" evidence="8">
    <location>
        <begin position="83"/>
        <end position="102"/>
    </location>
</feature>
<dbReference type="Proteomes" id="UP001320831">
    <property type="component" value="Unassembled WGS sequence"/>
</dbReference>
<comment type="subcellular location">
    <subcellularLocation>
        <location evidence="1">Cell membrane</location>
        <topology evidence="1">Multi-pass membrane protein</topology>
    </subcellularLocation>
</comment>
<feature type="transmembrane region" description="Helical" evidence="8">
    <location>
        <begin position="161"/>
        <end position="177"/>
    </location>
</feature>
<accession>A0ABT2LRH3</accession>
<feature type="domain" description="EamA" evidence="9">
    <location>
        <begin position="18"/>
        <end position="154"/>
    </location>
</feature>
<evidence type="ECO:0000256" key="1">
    <source>
        <dbReference type="ARBA" id="ARBA00004651"/>
    </source>
</evidence>
<name>A0ABT2LRH3_9HYPH</name>
<feature type="transmembrane region" description="Helical" evidence="8">
    <location>
        <begin position="277"/>
        <end position="298"/>
    </location>
</feature>
<gene>
    <name evidence="10" type="primary">rarD</name>
    <name evidence="10" type="ORF">N5A92_13065</name>
</gene>
<evidence type="ECO:0000256" key="6">
    <source>
        <dbReference type="ARBA" id="ARBA00022989"/>
    </source>
</evidence>
<comment type="caution">
    <text evidence="10">The sequence shown here is derived from an EMBL/GenBank/DDBJ whole genome shotgun (WGS) entry which is preliminary data.</text>
</comment>
<proteinExistence type="inferred from homology"/>
<evidence type="ECO:0000256" key="4">
    <source>
        <dbReference type="ARBA" id="ARBA00022475"/>
    </source>
</evidence>
<sequence>MAETVTAPQPASDDESLRGFLFALSAYLLWGMLPFFMKAVAHIPASEVVAHRVVWSVPIAGVVLLLLRRTADIRRALGSPRTLAMAALTATFIAVNWGVYVWAVGAGRAVETALGYYINPLVSIALAAIFLREKLSAMQVAAVGLAALAVVVLTVDAGGLPWVSLVLAFSFATYGFLRKTLPVGPSQGFFLEVLILSIPALGYIAWVQWTGEGHFRLSVPTDTWLLLACGPVTAVPLLFFAFGAKLLRYSTIGIMQYIAPTMIFLIAVFAFKEPFGGVRAVAFALIWSALVIYTWPMLRARFRQRRPMMAGSPSE</sequence>
<feature type="transmembrane region" description="Helical" evidence="8">
    <location>
        <begin position="20"/>
        <end position="41"/>
    </location>
</feature>
<evidence type="ECO:0000256" key="5">
    <source>
        <dbReference type="ARBA" id="ARBA00022692"/>
    </source>
</evidence>
<keyword evidence="7 8" id="KW-0472">Membrane</keyword>
<evidence type="ECO:0000313" key="10">
    <source>
        <dbReference type="EMBL" id="MCT7375963.1"/>
    </source>
</evidence>
<organism evidence="10 11">
    <name type="scientific">Chelativorans salis</name>
    <dbReference type="NCBI Taxonomy" id="2978478"/>
    <lineage>
        <taxon>Bacteria</taxon>
        <taxon>Pseudomonadati</taxon>
        <taxon>Pseudomonadota</taxon>
        <taxon>Alphaproteobacteria</taxon>
        <taxon>Hyphomicrobiales</taxon>
        <taxon>Phyllobacteriaceae</taxon>
        <taxon>Chelativorans</taxon>
    </lineage>
</organism>
<dbReference type="NCBIfam" id="TIGR00688">
    <property type="entry name" value="rarD"/>
    <property type="match status" value="1"/>
</dbReference>
<evidence type="ECO:0000256" key="8">
    <source>
        <dbReference type="SAM" id="Phobius"/>
    </source>
</evidence>
<feature type="transmembrane region" description="Helical" evidence="8">
    <location>
        <begin position="254"/>
        <end position="271"/>
    </location>
</feature>
<evidence type="ECO:0000313" key="11">
    <source>
        <dbReference type="Proteomes" id="UP001320831"/>
    </source>
</evidence>